<organism evidence="1 4">
    <name type="scientific">Streptomyces radicis</name>
    <dbReference type="NCBI Taxonomy" id="1750517"/>
    <lineage>
        <taxon>Bacteria</taxon>
        <taxon>Bacillati</taxon>
        <taxon>Actinomycetota</taxon>
        <taxon>Actinomycetes</taxon>
        <taxon>Kitasatosporales</taxon>
        <taxon>Streptomycetaceae</taxon>
        <taxon>Streptomyces</taxon>
    </lineage>
</organism>
<evidence type="ECO:0000313" key="1">
    <source>
        <dbReference type="EMBL" id="RKN06994.1"/>
    </source>
</evidence>
<proteinExistence type="predicted"/>
<gene>
    <name evidence="2" type="ORF">D7318_26745</name>
    <name evidence="1" type="ORF">D7319_20050</name>
</gene>
<dbReference type="Proteomes" id="UP000268652">
    <property type="component" value="Unassembled WGS sequence"/>
</dbReference>
<dbReference type="OrthoDB" id="5794853at2"/>
<dbReference type="EMBL" id="RBDX01000017">
    <property type="protein sequence ID" value="RKN06994.1"/>
    <property type="molecule type" value="Genomic_DNA"/>
</dbReference>
<dbReference type="RefSeq" id="WP_120699787.1">
    <property type="nucleotide sequence ID" value="NZ_RBDX01000017.1"/>
</dbReference>
<accession>A0A3A9WCA0</accession>
<dbReference type="AlphaFoldDB" id="A0A3A9WCA0"/>
<evidence type="ECO:0000313" key="3">
    <source>
        <dbReference type="Proteomes" id="UP000268652"/>
    </source>
</evidence>
<dbReference type="EMBL" id="RBDY01000030">
    <property type="protein sequence ID" value="RKN15866.1"/>
    <property type="molecule type" value="Genomic_DNA"/>
</dbReference>
<name>A0A3A9WCA0_9ACTN</name>
<evidence type="ECO:0000313" key="2">
    <source>
        <dbReference type="EMBL" id="RKN15866.1"/>
    </source>
</evidence>
<dbReference type="SUPFAM" id="SSF52499">
    <property type="entry name" value="Isochorismatase-like hydrolases"/>
    <property type="match status" value="1"/>
</dbReference>
<protein>
    <recommendedName>
        <fullName evidence="5">Isochorismatase family protein</fullName>
    </recommendedName>
</protein>
<reference evidence="3 4" key="1">
    <citation type="submission" date="2018-09" db="EMBL/GenBank/DDBJ databases">
        <title>Streptomyces sp. nov. DS1-2, an endophytic actinomycete isolated from roots of Dendrobium scabrilingue.</title>
        <authorList>
            <person name="Kuncharoen N."/>
            <person name="Kudo T."/>
            <person name="Ohkuma M."/>
            <person name="Yuki M."/>
            <person name="Tanasupawat S."/>
        </authorList>
    </citation>
    <scope>NUCLEOTIDE SEQUENCE [LARGE SCALE GENOMIC DNA]</scope>
    <source>
        <strain evidence="1 4">AZ1-7</strain>
        <strain evidence="2 3">DS1-2</strain>
    </source>
</reference>
<dbReference type="Gene3D" id="3.40.50.850">
    <property type="entry name" value="Isochorismatase-like"/>
    <property type="match status" value="1"/>
</dbReference>
<comment type="caution">
    <text evidence="1">The sequence shown here is derived from an EMBL/GenBank/DDBJ whole genome shotgun (WGS) entry which is preliminary data.</text>
</comment>
<evidence type="ECO:0000313" key="4">
    <source>
        <dbReference type="Proteomes" id="UP000275024"/>
    </source>
</evidence>
<sequence>MLPGVAGSYRLPGGTGAGGYRAVLVADACATRDDAAHNATLATVYRGFGDVRPTAEVMALLLSR</sequence>
<keyword evidence="3" id="KW-1185">Reference proteome</keyword>
<dbReference type="Proteomes" id="UP000275024">
    <property type="component" value="Unassembled WGS sequence"/>
</dbReference>
<dbReference type="InterPro" id="IPR036380">
    <property type="entry name" value="Isochorismatase-like_sf"/>
</dbReference>
<evidence type="ECO:0008006" key="5">
    <source>
        <dbReference type="Google" id="ProtNLM"/>
    </source>
</evidence>